<organism evidence="2">
    <name type="scientific">uncultured Armatimonadetes bacterium</name>
    <dbReference type="NCBI Taxonomy" id="157466"/>
    <lineage>
        <taxon>Bacteria</taxon>
        <taxon>Bacillati</taxon>
        <taxon>Armatimonadota</taxon>
        <taxon>environmental samples</taxon>
    </lineage>
</organism>
<accession>A0A6J4H651</accession>
<feature type="region of interest" description="Disordered" evidence="1">
    <location>
        <begin position="154"/>
        <end position="174"/>
    </location>
</feature>
<gene>
    <name evidence="2" type="ORF">AVDCRST_MAG63-119</name>
</gene>
<evidence type="ECO:0000313" key="2">
    <source>
        <dbReference type="EMBL" id="CAA9213731.1"/>
    </source>
</evidence>
<dbReference type="EMBL" id="CADCTO010000016">
    <property type="protein sequence ID" value="CAA9213731.1"/>
    <property type="molecule type" value="Genomic_DNA"/>
</dbReference>
<reference evidence="2" key="1">
    <citation type="submission" date="2020-02" db="EMBL/GenBank/DDBJ databases">
        <authorList>
            <person name="Meier V. D."/>
        </authorList>
    </citation>
    <scope>NUCLEOTIDE SEQUENCE</scope>
    <source>
        <strain evidence="2">AVDCRST_MAG63</strain>
    </source>
</reference>
<evidence type="ECO:0000256" key="1">
    <source>
        <dbReference type="SAM" id="MobiDB-lite"/>
    </source>
</evidence>
<sequence length="174" mass="19835">MMSASDAVPPFQQGSEPELLYAVAFVKGHYRDGSPCFYTIYVRGEPEETYFLVSIDGQGRVFSSMNWSQFSRVERPMLWAWDENGIHPSEWVLYCEVVEAVSRNIQIPEHRDAYRRAAQGAAETIHLLGKLGRATRFLADTGGKVPKPFFTFQSGRDKSKPLSVEDLENRGRRR</sequence>
<name>A0A6J4H651_9BACT</name>
<proteinExistence type="predicted"/>
<protein>
    <submittedName>
        <fullName evidence="2">Uncharacterized protein</fullName>
    </submittedName>
</protein>
<dbReference type="AlphaFoldDB" id="A0A6J4H651"/>